<accession>A0A101LZ32</accession>
<dbReference type="EMBL" id="LKAM01000006">
    <property type="protein sequence ID" value="KUM47995.1"/>
    <property type="molecule type" value="Genomic_DNA"/>
</dbReference>
<gene>
    <name evidence="1" type="ORF">ABT39_MTgene4990</name>
</gene>
<protein>
    <submittedName>
        <fullName evidence="1">Uncharacterized protein</fullName>
    </submittedName>
</protein>
<sequence>MGHHIHMATGEEAEPYIEISIWAESALYIDMATGLPYIDRGAYPLYSSHRSSGSGDGISSLNR</sequence>
<proteinExistence type="predicted"/>
<keyword evidence="1" id="KW-0496">Mitochondrion</keyword>
<geneLocation type="mitochondrion" evidence="1"/>
<organism evidence="1">
    <name type="scientific">Picea glauca</name>
    <name type="common">White spruce</name>
    <name type="synonym">Pinus glauca</name>
    <dbReference type="NCBI Taxonomy" id="3330"/>
    <lineage>
        <taxon>Eukaryota</taxon>
        <taxon>Viridiplantae</taxon>
        <taxon>Streptophyta</taxon>
        <taxon>Embryophyta</taxon>
        <taxon>Tracheophyta</taxon>
        <taxon>Spermatophyta</taxon>
        <taxon>Pinopsida</taxon>
        <taxon>Pinidae</taxon>
        <taxon>Conifers I</taxon>
        <taxon>Pinales</taxon>
        <taxon>Pinaceae</taxon>
        <taxon>Picea</taxon>
    </lineage>
</organism>
<dbReference type="AlphaFoldDB" id="A0A101LZ32"/>
<reference evidence="1" key="1">
    <citation type="journal article" date="2015" name="Genome Biol. Evol.">
        <title>Organellar Genomes of White Spruce (Picea glauca): Assembly and Annotation.</title>
        <authorList>
            <person name="Jackman S.D."/>
            <person name="Warren R.L."/>
            <person name="Gibb E.A."/>
            <person name="Vandervalk B.P."/>
            <person name="Mohamadi H."/>
            <person name="Chu J."/>
            <person name="Raymond A."/>
            <person name="Pleasance S."/>
            <person name="Coope R."/>
            <person name="Wildung M.R."/>
            <person name="Ritland C.E."/>
            <person name="Bousquet J."/>
            <person name="Jones S.J."/>
            <person name="Bohlmann J."/>
            <person name="Birol I."/>
        </authorList>
    </citation>
    <scope>NUCLEOTIDE SEQUENCE [LARGE SCALE GENOMIC DNA]</scope>
    <source>
        <tissue evidence="1">Flushing bud</tissue>
    </source>
</reference>
<name>A0A101LZ32_PICGL</name>
<evidence type="ECO:0000313" key="1">
    <source>
        <dbReference type="EMBL" id="KUM47995.1"/>
    </source>
</evidence>
<comment type="caution">
    <text evidence="1">The sequence shown here is derived from an EMBL/GenBank/DDBJ whole genome shotgun (WGS) entry which is preliminary data.</text>
</comment>